<proteinExistence type="predicted"/>
<gene>
    <name evidence="2" type="ORF">CYNAS_LOCUS3624</name>
</gene>
<accession>A0AA36DPW9</accession>
<comment type="caution">
    <text evidence="2">The sequence shown here is derived from an EMBL/GenBank/DDBJ whole genome shotgun (WGS) entry which is preliminary data.</text>
</comment>
<dbReference type="Proteomes" id="UP001176961">
    <property type="component" value="Unassembled WGS sequence"/>
</dbReference>
<name>A0AA36DPW9_CYLNA</name>
<sequence>MIETVNKLRQLARENAEDLPKVSLAGEGVESGIETDTSGAKGIPLNSDRAVPAPSSIRDVDPRLTSRKINDVADESDLRQRVLTDGSPLSQTSDSLKKLLTTVKRTAELALSQAVAAGGAETDDILMQNMKLL</sequence>
<reference evidence="2" key="1">
    <citation type="submission" date="2023-07" db="EMBL/GenBank/DDBJ databases">
        <authorList>
            <consortium name="CYATHOMIX"/>
        </authorList>
    </citation>
    <scope>NUCLEOTIDE SEQUENCE</scope>
    <source>
        <strain evidence="2">N/A</strain>
    </source>
</reference>
<dbReference type="EMBL" id="CATQJL010000001">
    <property type="protein sequence ID" value="CAJ0591641.1"/>
    <property type="molecule type" value="Genomic_DNA"/>
</dbReference>
<evidence type="ECO:0000313" key="3">
    <source>
        <dbReference type="Proteomes" id="UP001176961"/>
    </source>
</evidence>
<feature type="region of interest" description="Disordered" evidence="1">
    <location>
        <begin position="12"/>
        <end position="64"/>
    </location>
</feature>
<evidence type="ECO:0000313" key="2">
    <source>
        <dbReference type="EMBL" id="CAJ0591641.1"/>
    </source>
</evidence>
<dbReference type="AlphaFoldDB" id="A0AA36DPW9"/>
<evidence type="ECO:0000256" key="1">
    <source>
        <dbReference type="SAM" id="MobiDB-lite"/>
    </source>
</evidence>
<organism evidence="2 3">
    <name type="scientific">Cylicocyclus nassatus</name>
    <name type="common">Nematode worm</name>
    <dbReference type="NCBI Taxonomy" id="53992"/>
    <lineage>
        <taxon>Eukaryota</taxon>
        <taxon>Metazoa</taxon>
        <taxon>Ecdysozoa</taxon>
        <taxon>Nematoda</taxon>
        <taxon>Chromadorea</taxon>
        <taxon>Rhabditida</taxon>
        <taxon>Rhabditina</taxon>
        <taxon>Rhabditomorpha</taxon>
        <taxon>Strongyloidea</taxon>
        <taxon>Strongylidae</taxon>
        <taxon>Cylicocyclus</taxon>
    </lineage>
</organism>
<keyword evidence="3" id="KW-1185">Reference proteome</keyword>
<protein>
    <submittedName>
        <fullName evidence="2">Uncharacterized protein</fullName>
    </submittedName>
</protein>